<evidence type="ECO:0000313" key="1">
    <source>
        <dbReference type="EMBL" id="KAI4323483.1"/>
    </source>
</evidence>
<keyword evidence="2" id="KW-1185">Reference proteome</keyword>
<gene>
    <name evidence="1" type="ORF">L6164_023082</name>
</gene>
<reference evidence="1 2" key="1">
    <citation type="journal article" date="2022" name="DNA Res.">
        <title>Chromosomal-level genome assembly of the orchid tree Bauhinia variegata (Leguminosae; Cercidoideae) supports the allotetraploid origin hypothesis of Bauhinia.</title>
        <authorList>
            <person name="Zhong Y."/>
            <person name="Chen Y."/>
            <person name="Zheng D."/>
            <person name="Pang J."/>
            <person name="Liu Y."/>
            <person name="Luo S."/>
            <person name="Meng S."/>
            <person name="Qian L."/>
            <person name="Wei D."/>
            <person name="Dai S."/>
            <person name="Zhou R."/>
        </authorList>
    </citation>
    <scope>NUCLEOTIDE SEQUENCE [LARGE SCALE GENOMIC DNA]</scope>
    <source>
        <strain evidence="1">BV-YZ2020</strain>
    </source>
</reference>
<sequence length="532" mass="60060">MKKLKYRKIEMEESSRGRQAGRIAGKDVLSRLLSDADRVKIKKALRGVKVEVTQRGHVRRKYRVSGLTSQPTRELVFPVDDNSTMNGKSEKKANCLPMEACKIFEGQRCTKRLDEKQITALLKVTCQRPPDRENDILRKIQHNAYDQDPHAKEFGIKTSGKLASVEARILPAPWDLEEVMGLVFLRLGRCRGLYLTTGAYGKPIFVDKLGASLDSISNGVPLEDFGHGHPDPNVTAVLAWLSILAQANEGKKPGEKMISVFDIVKKHWETYGRNFFSRYGYEEYESEGANKMVEYLQAFFSKRKPGDKFGSYSIQFADDFTYTGPEDGSMVSKQGVWFVFTDGSRIIFHLSGTGSAGASIRVYIEQTIIALWRTRLLAPEQKAQIAELPIKISDGEIRMYIVDCESSHARHGAKTQDEEGRLRFHFQSFVSFGAASRTIMALWRTRLLTPEQKAQTSELPIKIPEIKLADIPDVEVIDPVSDYLELLETFDFPLIKNLLTWPDFRFIFDATHAVTGAYGKLIFVDKLGASLD</sequence>
<accession>A0ACB9MHL3</accession>
<dbReference type="EMBL" id="CM039434">
    <property type="protein sequence ID" value="KAI4323483.1"/>
    <property type="molecule type" value="Genomic_DNA"/>
</dbReference>
<proteinExistence type="predicted"/>
<organism evidence="1 2">
    <name type="scientific">Bauhinia variegata</name>
    <name type="common">Purple orchid tree</name>
    <name type="synonym">Phanera variegata</name>
    <dbReference type="NCBI Taxonomy" id="167791"/>
    <lineage>
        <taxon>Eukaryota</taxon>
        <taxon>Viridiplantae</taxon>
        <taxon>Streptophyta</taxon>
        <taxon>Embryophyta</taxon>
        <taxon>Tracheophyta</taxon>
        <taxon>Spermatophyta</taxon>
        <taxon>Magnoliopsida</taxon>
        <taxon>eudicotyledons</taxon>
        <taxon>Gunneridae</taxon>
        <taxon>Pentapetalae</taxon>
        <taxon>rosids</taxon>
        <taxon>fabids</taxon>
        <taxon>Fabales</taxon>
        <taxon>Fabaceae</taxon>
        <taxon>Cercidoideae</taxon>
        <taxon>Cercideae</taxon>
        <taxon>Bauhiniinae</taxon>
        <taxon>Bauhinia</taxon>
    </lineage>
</organism>
<protein>
    <submittedName>
        <fullName evidence="1">Uncharacterized protein</fullName>
    </submittedName>
</protein>
<evidence type="ECO:0000313" key="2">
    <source>
        <dbReference type="Proteomes" id="UP000828941"/>
    </source>
</evidence>
<name>A0ACB9MHL3_BAUVA</name>
<comment type="caution">
    <text evidence="1">The sequence shown here is derived from an EMBL/GenBank/DDBJ whole genome shotgun (WGS) entry which is preliminary data.</text>
</comment>
<dbReference type="Proteomes" id="UP000828941">
    <property type="component" value="Chromosome 9"/>
</dbReference>